<keyword evidence="7 9" id="KW-0224">Dipeptidase</keyword>
<dbReference type="SUPFAM" id="SSF53187">
    <property type="entry name" value="Zn-dependent exopeptidases"/>
    <property type="match status" value="1"/>
</dbReference>
<comment type="cofactor">
    <cofactor evidence="1">
        <name>Zn(2+)</name>
        <dbReference type="ChEBI" id="CHEBI:29105"/>
    </cofactor>
</comment>
<evidence type="ECO:0000256" key="2">
    <source>
        <dbReference type="ARBA" id="ARBA00006247"/>
    </source>
</evidence>
<dbReference type="PANTHER" id="PTHR43808:SF31">
    <property type="entry name" value="N-ACETYL-L-CITRULLINE DEACETYLASE"/>
    <property type="match status" value="1"/>
</dbReference>
<dbReference type="Proteomes" id="UP001431693">
    <property type="component" value="Unassembled WGS sequence"/>
</dbReference>
<comment type="similarity">
    <text evidence="2">Belongs to the peptidase M20A family.</text>
</comment>
<protein>
    <submittedName>
        <fullName evidence="9">Sapep family Mn(2+)-dependent dipeptidase</fullName>
        <ecNumber evidence="9">3.4.13.-</ecNumber>
    </submittedName>
</protein>
<evidence type="ECO:0000256" key="7">
    <source>
        <dbReference type="ARBA" id="ARBA00022997"/>
    </source>
</evidence>
<dbReference type="InterPro" id="IPR050072">
    <property type="entry name" value="Peptidase_M20A"/>
</dbReference>
<comment type="caution">
    <text evidence="9">The sequence shown here is derived from an EMBL/GenBank/DDBJ whole genome shotgun (WGS) entry which is preliminary data.</text>
</comment>
<evidence type="ECO:0000313" key="9">
    <source>
        <dbReference type="EMBL" id="MDJ1128486.1"/>
    </source>
</evidence>
<dbReference type="PANTHER" id="PTHR43808">
    <property type="entry name" value="ACETYLORNITHINE DEACETYLASE"/>
    <property type="match status" value="1"/>
</dbReference>
<evidence type="ECO:0000256" key="5">
    <source>
        <dbReference type="ARBA" id="ARBA00022801"/>
    </source>
</evidence>
<evidence type="ECO:0000256" key="8">
    <source>
        <dbReference type="ARBA" id="ARBA00023049"/>
    </source>
</evidence>
<dbReference type="Gene3D" id="3.30.70.360">
    <property type="match status" value="2"/>
</dbReference>
<dbReference type="EC" id="3.4.13.-" evidence="9"/>
<organism evidence="9 10">
    <name type="scientific">Kribbibacterium absianum</name>
    <dbReference type="NCBI Taxonomy" id="3044210"/>
    <lineage>
        <taxon>Bacteria</taxon>
        <taxon>Bacillati</taxon>
        <taxon>Actinomycetota</taxon>
        <taxon>Coriobacteriia</taxon>
        <taxon>Coriobacteriales</taxon>
        <taxon>Kribbibacteriaceae</taxon>
        <taxon>Kribbibacterium</taxon>
    </lineage>
</organism>
<evidence type="ECO:0000256" key="4">
    <source>
        <dbReference type="ARBA" id="ARBA00022723"/>
    </source>
</evidence>
<dbReference type="InterPro" id="IPR036264">
    <property type="entry name" value="Bact_exopeptidase_dim_dom"/>
</dbReference>
<evidence type="ECO:0000313" key="10">
    <source>
        <dbReference type="Proteomes" id="UP001431693"/>
    </source>
</evidence>
<accession>A0ABT6ZIL9</accession>
<dbReference type="GO" id="GO:0016805">
    <property type="term" value="F:dipeptidase activity"/>
    <property type="evidence" value="ECO:0007669"/>
    <property type="project" value="UniProtKB-KW"/>
</dbReference>
<keyword evidence="10" id="KW-1185">Reference proteome</keyword>
<gene>
    <name evidence="9" type="ORF">QJ043_00070</name>
</gene>
<evidence type="ECO:0000256" key="3">
    <source>
        <dbReference type="ARBA" id="ARBA00022670"/>
    </source>
</evidence>
<keyword evidence="4" id="KW-0479">Metal-binding</keyword>
<keyword evidence="3" id="KW-0645">Protease</keyword>
<reference evidence="9" key="1">
    <citation type="submission" date="2023-05" db="EMBL/GenBank/DDBJ databases">
        <title>[olsenella] sp. nov., isolated from a pig farm feces dump.</title>
        <authorList>
            <person name="Chang Y.-H."/>
        </authorList>
    </citation>
    <scope>NUCLEOTIDE SEQUENCE</scope>
    <source>
        <strain evidence="9">YH-ols2217</strain>
    </source>
</reference>
<proteinExistence type="inferred from homology"/>
<dbReference type="NCBIfam" id="TIGR01887">
    <property type="entry name" value="dipeptidaselike"/>
    <property type="match status" value="1"/>
</dbReference>
<dbReference type="SUPFAM" id="SSF55031">
    <property type="entry name" value="Bacterial exopeptidase dimerisation domain"/>
    <property type="match status" value="1"/>
</dbReference>
<keyword evidence="8" id="KW-0482">Metalloprotease</keyword>
<dbReference type="InterPro" id="IPR010964">
    <property type="entry name" value="M20A_pepV-rel"/>
</dbReference>
<keyword evidence="6" id="KW-0862">Zinc</keyword>
<dbReference type="Gene3D" id="3.40.630.10">
    <property type="entry name" value="Zn peptidases"/>
    <property type="match status" value="1"/>
</dbReference>
<name>A0ABT6ZIL9_9ACTN</name>
<dbReference type="RefSeq" id="WP_283712131.1">
    <property type="nucleotide sequence ID" value="NZ_JASJEW010000001.1"/>
</dbReference>
<evidence type="ECO:0000256" key="1">
    <source>
        <dbReference type="ARBA" id="ARBA00001947"/>
    </source>
</evidence>
<dbReference type="Pfam" id="PF01546">
    <property type="entry name" value="Peptidase_M20"/>
    <property type="match status" value="1"/>
</dbReference>
<dbReference type="InterPro" id="IPR002933">
    <property type="entry name" value="Peptidase_M20"/>
</dbReference>
<evidence type="ECO:0000256" key="6">
    <source>
        <dbReference type="ARBA" id="ARBA00022833"/>
    </source>
</evidence>
<keyword evidence="5 9" id="KW-0378">Hydrolase</keyword>
<dbReference type="EMBL" id="JASJEX010000001">
    <property type="protein sequence ID" value="MDJ1128486.1"/>
    <property type="molecule type" value="Genomic_DNA"/>
</dbReference>
<sequence length="469" mass="50450">MAEKNEERLADIKAFVGRVWPDVLDDIATLVAIDSVEDLEAAAPGAPWGPGPKEALDAALNIAQRLGLEPTDADGYIGFADLPGESDTQLATIAHVDVVPAGPGWTCDPFTMERRDGYLIGRGTLDDKGPLVLTLYMARYFAERPERPRYTIRCIVGANEETGLADVEYYNEHYPQPAFLFTPDAEFPVCCGEKGGFSATITSGPVAGGAIVELEGGTAGNAIPSLAHAQVRADVAALPPADNIEVERLDDGLVRLTAHGIGGHASLPEGTRNAIGMLVDYLWENGLYSEDQRPFLEMERLVFGSTDGSTLGIAATDDVFDPLTCIGGTVATVDGRFEQTIDSRFPKSTTAEHLERTVRALAEEHGCTLTVDLSMPPFYVDPSSPEIQTCIQTYNDLTGKDKKPFTIGGGTYARDFANAASFGPEEPDLVDPEWVGQMHGPDEAVSEQLLKDSLAIYIEAMARLQELDL</sequence>